<evidence type="ECO:0000256" key="3">
    <source>
        <dbReference type="ARBA" id="ARBA00022448"/>
    </source>
</evidence>
<feature type="transmembrane region" description="Helical" evidence="8">
    <location>
        <begin position="5"/>
        <end position="23"/>
    </location>
</feature>
<protein>
    <recommendedName>
        <fullName evidence="8">Ammonium transporter</fullName>
    </recommendedName>
</protein>
<dbReference type="RefSeq" id="WP_099435470.1">
    <property type="nucleotide sequence ID" value="NZ_WMIA01000003.1"/>
</dbReference>
<evidence type="ECO:0000256" key="5">
    <source>
        <dbReference type="ARBA" id="ARBA00022989"/>
    </source>
</evidence>
<dbReference type="SUPFAM" id="SSF111352">
    <property type="entry name" value="Ammonium transporter"/>
    <property type="match status" value="1"/>
</dbReference>
<feature type="transmembrane region" description="Helical" evidence="8">
    <location>
        <begin position="306"/>
        <end position="328"/>
    </location>
</feature>
<dbReference type="NCBIfam" id="TIGR00836">
    <property type="entry name" value="amt"/>
    <property type="match status" value="1"/>
</dbReference>
<name>A0A844GR90_9CHRO</name>
<dbReference type="InterPro" id="IPR029020">
    <property type="entry name" value="Ammonium/urea_transptr"/>
</dbReference>
<keyword evidence="3 8" id="KW-0813">Transport</keyword>
<feature type="transmembrane region" description="Helical" evidence="8">
    <location>
        <begin position="83"/>
        <end position="104"/>
    </location>
</feature>
<dbReference type="InterPro" id="IPR001905">
    <property type="entry name" value="Ammonium_transpt"/>
</dbReference>
<gene>
    <name evidence="10" type="primary">amt</name>
    <name evidence="10" type="ORF">GGC33_03900</name>
</gene>
<evidence type="ECO:0000256" key="8">
    <source>
        <dbReference type="RuleBase" id="RU362002"/>
    </source>
</evidence>
<evidence type="ECO:0000313" key="10">
    <source>
        <dbReference type="EMBL" id="MTF38063.1"/>
    </source>
</evidence>
<feature type="transmembrane region" description="Helical" evidence="8">
    <location>
        <begin position="149"/>
        <end position="169"/>
    </location>
</feature>
<comment type="caution">
    <text evidence="10">The sequence shown here is derived from an EMBL/GenBank/DDBJ whole genome shotgun (WGS) entry which is preliminary data.</text>
</comment>
<proteinExistence type="inferred from homology"/>
<dbReference type="GO" id="GO:0008519">
    <property type="term" value="F:ammonium channel activity"/>
    <property type="evidence" value="ECO:0007669"/>
    <property type="project" value="InterPro"/>
</dbReference>
<dbReference type="AlphaFoldDB" id="A0A844GR90"/>
<sequence length="567" mass="62066">MDKLWVLLCTGLVFLMQAGFMCLESGLTRSKNSINVAVKNFADFGISVLLFWAFGYGIMFGASQGSWFGGDNFFFSADTQGDMTVFFLFQAMFCGTATTIISGAIAERIKFLAYTIVVILVSGLIYPFYGHWVWNSSGWLKQLGFIDFAGSTVVHGIGAWVGFATLIIIGSRQGRFSDKGEVNKIQGSNLPFAVLGALFLWLGWLGFNGGSTFAFNNQVPKIILNTVLAGVGGMIMAMIFSQVKEKRVEVEELINGSISGLVAITAGCHIIPNPLAIIVGMTGAAMAKFVSQALIRAKIDDAVDAVAVHGGAGLWGTISVALFGDLALMKMPISRIELLLIQLLGIVIAMVWAFGLTWLILKPLNQIFPLRVSLEAEELGLNVAEHEAKTDTYELLNVMDLQAKTHDLTLRVPVESFTEVGHIATRYNQVMDALEQNHRQNMESLEELYAVTATAVSAVENKQFSPDDFDAFCDRPDELGILAQALQEMITIINNQQEQLQVLSGETPENHNQEIRILQDTVVEILTTRFGQITSQLNVSIHKIKNLSEIADLLKKAISAKSIDDFL</sequence>
<feature type="transmembrane region" description="Helical" evidence="8">
    <location>
        <begin position="222"/>
        <end position="240"/>
    </location>
</feature>
<dbReference type="GO" id="GO:0097272">
    <property type="term" value="P:ammonium homeostasis"/>
    <property type="evidence" value="ECO:0007669"/>
    <property type="project" value="TreeGrafter"/>
</dbReference>
<keyword evidence="5 8" id="KW-1133">Transmembrane helix</keyword>
<comment type="similarity">
    <text evidence="2 8">Belongs to the ammonia transporter channel (TC 1.A.11.2) family.</text>
</comment>
<dbReference type="Gene3D" id="1.10.3430.10">
    <property type="entry name" value="Ammonium transporter AmtB like domains"/>
    <property type="match status" value="1"/>
</dbReference>
<evidence type="ECO:0000313" key="11">
    <source>
        <dbReference type="Proteomes" id="UP000437131"/>
    </source>
</evidence>
<dbReference type="Pfam" id="PF00909">
    <property type="entry name" value="Ammonium_transp"/>
    <property type="match status" value="1"/>
</dbReference>
<dbReference type="EMBL" id="WMIA01000003">
    <property type="protein sequence ID" value="MTF38063.1"/>
    <property type="molecule type" value="Genomic_DNA"/>
</dbReference>
<evidence type="ECO:0000256" key="7">
    <source>
        <dbReference type="ARBA" id="ARBA00023177"/>
    </source>
</evidence>
<organism evidence="10 11">
    <name type="scientific">Cyanobacterium aponinum 0216</name>
    <dbReference type="NCBI Taxonomy" id="2676140"/>
    <lineage>
        <taxon>Bacteria</taxon>
        <taxon>Bacillati</taxon>
        <taxon>Cyanobacteriota</taxon>
        <taxon>Cyanophyceae</taxon>
        <taxon>Oscillatoriophycideae</taxon>
        <taxon>Chroococcales</taxon>
        <taxon>Geminocystaceae</taxon>
        <taxon>Cyanobacterium</taxon>
    </lineage>
</organism>
<feature type="transmembrane region" description="Helical" evidence="8">
    <location>
        <begin position="190"/>
        <end position="207"/>
    </location>
</feature>
<feature type="transmembrane region" description="Helical" evidence="8">
    <location>
        <begin position="44"/>
        <end position="63"/>
    </location>
</feature>
<dbReference type="PANTHER" id="PTHR11730">
    <property type="entry name" value="AMMONIUM TRANSPORTER"/>
    <property type="match status" value="1"/>
</dbReference>
<evidence type="ECO:0000256" key="1">
    <source>
        <dbReference type="ARBA" id="ARBA00004141"/>
    </source>
</evidence>
<evidence type="ECO:0000256" key="2">
    <source>
        <dbReference type="ARBA" id="ARBA00005887"/>
    </source>
</evidence>
<feature type="domain" description="Ammonium transporter AmtB-like" evidence="9">
    <location>
        <begin position="4"/>
        <end position="389"/>
    </location>
</feature>
<dbReference type="GO" id="GO:0005886">
    <property type="term" value="C:plasma membrane"/>
    <property type="evidence" value="ECO:0007669"/>
    <property type="project" value="UniProtKB-SubCell"/>
</dbReference>
<accession>A0A844GR90</accession>
<dbReference type="InterPro" id="IPR024041">
    <property type="entry name" value="NH4_transpt_AmtB-like_dom"/>
</dbReference>
<dbReference type="Proteomes" id="UP000437131">
    <property type="component" value="Unassembled WGS sequence"/>
</dbReference>
<dbReference type="InterPro" id="IPR018047">
    <property type="entry name" value="Ammonium_transpt_CS"/>
</dbReference>
<evidence type="ECO:0000256" key="4">
    <source>
        <dbReference type="ARBA" id="ARBA00022692"/>
    </source>
</evidence>
<comment type="subcellular location">
    <subcellularLocation>
        <location evidence="8">Cell membrane</location>
        <topology evidence="8">Multi-pass membrane protein</topology>
    </subcellularLocation>
    <subcellularLocation>
        <location evidence="1">Membrane</location>
        <topology evidence="1">Multi-pass membrane protein</topology>
    </subcellularLocation>
</comment>
<keyword evidence="4 8" id="KW-0812">Transmembrane</keyword>
<evidence type="ECO:0000256" key="6">
    <source>
        <dbReference type="ARBA" id="ARBA00023136"/>
    </source>
</evidence>
<dbReference type="PANTHER" id="PTHR11730:SF6">
    <property type="entry name" value="AMMONIUM TRANSPORTER"/>
    <property type="match status" value="1"/>
</dbReference>
<reference evidence="10 11" key="1">
    <citation type="submission" date="2019-11" db="EMBL/GenBank/DDBJ databases">
        <title>Isolation of a new High Light Tolerant Cyanobacteria.</title>
        <authorList>
            <person name="Dobson Z."/>
            <person name="Vaughn N."/>
            <person name="Vaughn M."/>
            <person name="Fromme P."/>
            <person name="Mazor Y."/>
        </authorList>
    </citation>
    <scope>NUCLEOTIDE SEQUENCE [LARGE SCALE GENOMIC DNA]</scope>
    <source>
        <strain evidence="10 11">0216</strain>
    </source>
</reference>
<feature type="transmembrane region" description="Helical" evidence="8">
    <location>
        <begin position="261"/>
        <end position="286"/>
    </location>
</feature>
<keyword evidence="6 8" id="KW-0472">Membrane</keyword>
<keyword evidence="7 8" id="KW-0924">Ammonia transport</keyword>
<feature type="transmembrane region" description="Helical" evidence="8">
    <location>
        <begin position="340"/>
        <end position="361"/>
    </location>
</feature>
<evidence type="ECO:0000259" key="9">
    <source>
        <dbReference type="Pfam" id="PF00909"/>
    </source>
</evidence>
<dbReference type="PROSITE" id="PS01219">
    <property type="entry name" value="AMMONIUM_TRANSP"/>
    <property type="match status" value="1"/>
</dbReference>
<feature type="transmembrane region" description="Helical" evidence="8">
    <location>
        <begin position="111"/>
        <end position="129"/>
    </location>
</feature>